<name>A0A0M3QU39_DROBS</name>
<dbReference type="CDD" id="cd00190">
    <property type="entry name" value="Tryp_SPc"/>
    <property type="match status" value="1"/>
</dbReference>
<dbReference type="SUPFAM" id="SSF50494">
    <property type="entry name" value="Trypsin-like serine proteases"/>
    <property type="match status" value="1"/>
</dbReference>
<feature type="chain" id="PRO_5005787945" evidence="3">
    <location>
        <begin position="20"/>
        <end position="354"/>
    </location>
</feature>
<dbReference type="PROSITE" id="PS00134">
    <property type="entry name" value="TRYPSIN_HIS"/>
    <property type="match status" value="1"/>
</dbReference>
<dbReference type="InterPro" id="IPR009003">
    <property type="entry name" value="Peptidase_S1_PA"/>
</dbReference>
<evidence type="ECO:0000256" key="2">
    <source>
        <dbReference type="ARBA" id="ARBA00024195"/>
    </source>
</evidence>
<dbReference type="STRING" id="30019.A0A0M3QU39"/>
<dbReference type="GO" id="GO:0006508">
    <property type="term" value="P:proteolysis"/>
    <property type="evidence" value="ECO:0007669"/>
    <property type="project" value="InterPro"/>
</dbReference>
<dbReference type="Pfam" id="PF00089">
    <property type="entry name" value="Trypsin"/>
    <property type="match status" value="1"/>
</dbReference>
<dbReference type="OrthoDB" id="6380398at2759"/>
<evidence type="ECO:0000313" key="6">
    <source>
        <dbReference type="Proteomes" id="UP000494163"/>
    </source>
</evidence>
<evidence type="ECO:0000259" key="4">
    <source>
        <dbReference type="PROSITE" id="PS50240"/>
    </source>
</evidence>
<reference evidence="5 6" key="1">
    <citation type="submission" date="2015-08" db="EMBL/GenBank/DDBJ databases">
        <title>Ancestral chromatin configuration constrains chromatin evolution on differentiating sex chromosomes in Drosophila.</title>
        <authorList>
            <person name="Zhou Q."/>
            <person name="Bachtrog D."/>
        </authorList>
    </citation>
    <scope>NUCLEOTIDE SEQUENCE [LARGE SCALE GENOMIC DNA]</scope>
    <source>
        <tissue evidence="5">Whole larvae</tissue>
    </source>
</reference>
<sequence length="354" mass="40119">MFLFALLMLSTGCYQVVHGDVANYKSCGTDKQCVPYELCGEGLWLDGQFYADRSRTLLDEQHCHYMEKCCGVQQTLATAKSLNYSTTSSCGECLDEWLHLRPLGYKQLESKFAEFPWLVAIYGSHGYLCSGALIATLAVLTAAHCVQEESRETLHLVAGEWDAAVQLEPLPHQTRNVAELLLHPNYTQQPAAHNLALLLLPQEQPFELAPHIQLICMPPPHYSYNYSQCYVAGWRRQDFACNVTLPQRAPLYVLPRDQCAAKLRLAILGRRFALNDTLLCAGGDKLQFLCHDLGAIPLMCPGKHERFMLAGLMARAVRCDGPQMLSIYSNIQYYRPWIDQKLRERDLDIRPYML</sequence>
<dbReference type="GO" id="GO:0004252">
    <property type="term" value="F:serine-type endopeptidase activity"/>
    <property type="evidence" value="ECO:0007669"/>
    <property type="project" value="InterPro"/>
</dbReference>
<dbReference type="PROSITE" id="PS50240">
    <property type="entry name" value="TRYPSIN_DOM"/>
    <property type="match status" value="1"/>
</dbReference>
<dbReference type="SMR" id="A0A0M3QU39"/>
<dbReference type="OMA" id="YNYSQCY"/>
<keyword evidence="6" id="KW-1185">Reference proteome</keyword>
<evidence type="ECO:0000256" key="3">
    <source>
        <dbReference type="SAM" id="SignalP"/>
    </source>
</evidence>
<keyword evidence="1" id="KW-1015">Disulfide bond</keyword>
<dbReference type="Gene3D" id="2.40.10.10">
    <property type="entry name" value="Trypsin-like serine proteases"/>
    <property type="match status" value="1"/>
</dbReference>
<dbReference type="SMART" id="SM00020">
    <property type="entry name" value="Tryp_SPc"/>
    <property type="match status" value="1"/>
</dbReference>
<dbReference type="Proteomes" id="UP000494163">
    <property type="component" value="Chromosome 2L"/>
</dbReference>
<evidence type="ECO:0000313" key="5">
    <source>
        <dbReference type="EMBL" id="ALC39959.1"/>
    </source>
</evidence>
<keyword evidence="3" id="KW-0732">Signal</keyword>
<dbReference type="InterPro" id="IPR051487">
    <property type="entry name" value="Ser/Thr_Proteases_Immune/Dev"/>
</dbReference>
<dbReference type="AlphaFoldDB" id="A0A0M3QU39"/>
<gene>
    <name evidence="5" type="ORF">Dbus_chr2Lg2044</name>
</gene>
<dbReference type="InterPro" id="IPR001254">
    <property type="entry name" value="Trypsin_dom"/>
</dbReference>
<evidence type="ECO:0000256" key="1">
    <source>
        <dbReference type="ARBA" id="ARBA00023157"/>
    </source>
</evidence>
<organism evidence="5 6">
    <name type="scientific">Drosophila busckii</name>
    <name type="common">Fruit fly</name>
    <dbReference type="NCBI Taxonomy" id="30019"/>
    <lineage>
        <taxon>Eukaryota</taxon>
        <taxon>Metazoa</taxon>
        <taxon>Ecdysozoa</taxon>
        <taxon>Arthropoda</taxon>
        <taxon>Hexapoda</taxon>
        <taxon>Insecta</taxon>
        <taxon>Pterygota</taxon>
        <taxon>Neoptera</taxon>
        <taxon>Endopterygota</taxon>
        <taxon>Diptera</taxon>
        <taxon>Brachycera</taxon>
        <taxon>Muscomorpha</taxon>
        <taxon>Ephydroidea</taxon>
        <taxon>Drosophilidae</taxon>
        <taxon>Drosophila</taxon>
    </lineage>
</organism>
<feature type="domain" description="Peptidase S1" evidence="4">
    <location>
        <begin position="102"/>
        <end position="343"/>
    </location>
</feature>
<dbReference type="InterPro" id="IPR018114">
    <property type="entry name" value="TRYPSIN_HIS"/>
</dbReference>
<dbReference type="EMBL" id="CP012523">
    <property type="protein sequence ID" value="ALC39959.1"/>
    <property type="molecule type" value="Genomic_DNA"/>
</dbReference>
<protein>
    <submittedName>
        <fullName evidence="5">CG9377</fullName>
    </submittedName>
</protein>
<accession>A0A0M3QU39</accession>
<dbReference type="InterPro" id="IPR043504">
    <property type="entry name" value="Peptidase_S1_PA_chymotrypsin"/>
</dbReference>
<comment type="similarity">
    <text evidence="2">Belongs to the peptidase S1 family. CLIP subfamily.</text>
</comment>
<dbReference type="PANTHER" id="PTHR24256">
    <property type="entry name" value="TRYPTASE-RELATED"/>
    <property type="match status" value="1"/>
</dbReference>
<proteinExistence type="inferred from homology"/>
<feature type="signal peptide" evidence="3">
    <location>
        <begin position="1"/>
        <end position="19"/>
    </location>
</feature>